<name>A0AA51RUN8_9GAMM</name>
<feature type="compositionally biased region" description="Polar residues" evidence="1">
    <location>
        <begin position="1531"/>
        <end position="1548"/>
    </location>
</feature>
<feature type="compositionally biased region" description="Polar residues" evidence="1">
    <location>
        <begin position="2002"/>
        <end position="2011"/>
    </location>
</feature>
<sequence length="2184" mass="246409">MTSNSTNNAAISRGEASKDQRVTNKKQAVLIKRQSDERTNKHEVQARAIVEQWRIYGLNNINSTKLNQNEPSMLSSRDYERNKAQITPARMANFSIANSLGVALSQKVRAPFEDFFQADFSNVRIHSDQAANDFSKDINAKAFTAGNHIYFSHGAFQPETLAGKDLLAHELTHTLQQAGRRTHDTQQKVVSVNFQNNNPNAVIDLQRDALFDQMVEAYRAEADNNNALNDTETSRERRLSAFNDVEQIIRNIIGLRAELNTTVGANAAAVQLEQAILGASDEESRRLAEQIDLQPLVVKAFLYDCLRLLGRFEGAAKIIDDEPMLISWLTYVRFESQFSQLVGFRAFLLTDDDYGKQWAFDIIEDVYGDDFPYNLYQSLWEYLVRPEVSAERAADLSDHYQDYERQASTGFAGNDRVHIAHQLVRDLDETLYQLQLNTDLNSQSENNTDKKYSVSYGFRRFGEQMQNGELVFEQNGEQVQVDTAHFRSIGRGIKSLSDSAIEYWQLVSNIIDASQAAQPINPEWQPSNDDTFESFVSKVVELASAVLISPLENEVLPEPQAYSDAMFELTSQLAPFSEQLSHRLQWNIFRYEHRNNERKRQSAAWLGWGIRWIEVLQGLILRYVQSDDEAFVAVYQRADVRLMHRIIMARYFGLFAQLTQQNELSDLCNDVLSGRDIQDSYLAITGDFNEDSTPIAQLTEDYGGLIHGLGLTAAQLVNLYGVLHLESFNRRLSTLLIGTEAEPEQGRLRLMDDAVETARREVPKPKRYSVPSTDYCIVYYRETEDSLPNRSLEEMLLSHPIYQEFSQPIIAAGGGVIRPRGFPNELYVWKLPSFAFISASLRRFTDLNDLVIVLADLPESVSNLIWMENYIALIEDGIDNEGGQSESQLALRERLLGLVTGNIDRLRETANSDRAYLLTRATIRRRRALAIDLNQQIHEYNEDRSIGNYTVPNDILGEITDFTRLGWSEDMAAHEAALILSLAEKLKELFIQDTWLGDIQERRYDLVTGYYGYVERAITLAEDEPERIRAVTFAASNLRDSDAAVHNRNRVSYESADDLLSNISHLNTLKSSLDTVITSVQTRFGFESDREEIRSLNFHHSLAIGEVMEIMGHTYRITRVYRSFRFHPPYGVGTDAISPAIVNDLRGRPIRANATILKFTIDTGEEITVRNRESDMHYLVLLDEIIATAAFVGSLNNLEEILEQALETGLDLAELIPGIGQGVMVARLLFAIGQFVIRDLPDIQEKLINNPQQMIDQVTELIGNELEAAAPRFLEYMLFGDLPFESQLVAPDVDDDSGSSGGNSSRRKLKRLFEFVTEMCEDALRAFVRLRGRIRGSFVQAQGRIVSSRMLLMLIDAVPILLRLAELGRDTFIASEALDLTDPERLQSRAKEEIESIVNSMVKLEIPNEIIPMSVAIEVILGFAIGKFGRKGKIVKEILEVTGALGEASELIADGLSSQGIDPNILWRDQVRVKLQPLLEHVQATLYTQVQELIETATNGAIVLDEPELRETEINFDEFDEDSLSMDAKARSSQPAQTRPEGVNTSSGYPLPEDLLSQFSSEYGHNFEHVRMHRDTQAAELTHEADAHALTWGSHIFLNRSLNPQTTQGRQILRHELAHVLQQTGPRHREYDHSVWPISGSKGQGVRYDSAKERAADSMAQRAENSDWEESISIEGSGGGFFMPSMRSMATRILENLTDGDVAENQATAFEENVPRSIARKATFLDAVSDARRIWTDTKSHLANATLSNYLAPFDQNQSRIQGYLANTFHSTVNDTIPGIVLRSIQTQANDRVRLLPRLFANNLETYLFARTGYVVNIDIDSGRAGRITMRYLHLANLDARSGPFQDMKANTITWVQANQPDRLSLFQSASAWSQIKLYIDERLQDAQVWHSSEFRLSDRFILDTITMLYNIGEVEVDSWSEYKNPDNVGSSKAGIRVGTHEELTGSRMPRGARTGRQSHHVPQYLLVEYFRNNNQSTLLFDDVNEKLPGFIDTTTHRNLPGYSTSGSTRTIDLEKLDPNGNRGDKLPAVSLAAITHQKGRLHMNASSSWGETDDLESPASQSEKIDQEFIRNLNQQQITGNKAEIASYARGLTGSSLTDFKRKVVVAMKGTYASMYEIMITALPNALVRYEIPYYKAVVMNQRGLDSEDDLPVGFNPSESATEIRNIVSAVESKNNEKMSEWT</sequence>
<organism evidence="4 5">
    <name type="scientific">Pleionea litopenaei</name>
    <dbReference type="NCBI Taxonomy" id="3070815"/>
    <lineage>
        <taxon>Bacteria</taxon>
        <taxon>Pseudomonadati</taxon>
        <taxon>Pseudomonadota</taxon>
        <taxon>Gammaproteobacteria</taxon>
        <taxon>Oceanospirillales</taxon>
        <taxon>Pleioneaceae</taxon>
        <taxon>Pleionea</taxon>
    </lineage>
</organism>
<gene>
    <name evidence="4" type="ORF">Q9312_02510</name>
</gene>
<dbReference type="RefSeq" id="WP_309202963.1">
    <property type="nucleotide sequence ID" value="NZ_CP133548.1"/>
</dbReference>
<feature type="domain" description="eCIS core" evidence="2">
    <location>
        <begin position="104"/>
        <end position="179"/>
    </location>
</feature>
<reference evidence="4 5" key="1">
    <citation type="submission" date="2023-08" db="EMBL/GenBank/DDBJ databases">
        <title>Pleionea litopenaei sp. nov., isolated from stomach of juvenile Litopenaeus vannamei.</title>
        <authorList>
            <person name="Rho A.M."/>
            <person name="Hwang C.Y."/>
        </authorList>
    </citation>
    <scope>NUCLEOTIDE SEQUENCE [LARGE SCALE GENOMIC DNA]</scope>
    <source>
        <strain evidence="4 5">HL-JVS1</strain>
    </source>
</reference>
<feature type="domain" description="Novel toxin 14" evidence="3">
    <location>
        <begin position="1873"/>
        <end position="2046"/>
    </location>
</feature>
<evidence type="ECO:0000313" key="5">
    <source>
        <dbReference type="Proteomes" id="UP001239782"/>
    </source>
</evidence>
<feature type="domain" description="eCIS core" evidence="2">
    <location>
        <begin position="1550"/>
        <end position="1626"/>
    </location>
</feature>
<feature type="region of interest" description="Disordered" evidence="1">
    <location>
        <begin position="2002"/>
        <end position="2025"/>
    </location>
</feature>
<keyword evidence="5" id="KW-1185">Reference proteome</keyword>
<feature type="region of interest" description="Disordered" evidence="1">
    <location>
        <begin position="1520"/>
        <end position="1551"/>
    </location>
</feature>
<dbReference type="Pfam" id="PF13699">
    <property type="entry name" value="eCIS_core"/>
    <property type="match status" value="2"/>
</dbReference>
<evidence type="ECO:0000313" key="4">
    <source>
        <dbReference type="EMBL" id="WMS87808.1"/>
    </source>
</evidence>
<dbReference type="InterPro" id="IPR029120">
    <property type="entry name" value="Ntox14"/>
</dbReference>
<feature type="compositionally biased region" description="Basic and acidic residues" evidence="1">
    <location>
        <begin position="2012"/>
        <end position="2025"/>
    </location>
</feature>
<dbReference type="Pfam" id="PF15522">
    <property type="entry name" value="Ntox14"/>
    <property type="match status" value="1"/>
</dbReference>
<accession>A0AA51RUN8</accession>
<dbReference type="KEGG" id="plei:Q9312_02510"/>
<dbReference type="EMBL" id="CP133548">
    <property type="protein sequence ID" value="WMS87808.1"/>
    <property type="molecule type" value="Genomic_DNA"/>
</dbReference>
<evidence type="ECO:0000256" key="1">
    <source>
        <dbReference type="SAM" id="MobiDB-lite"/>
    </source>
</evidence>
<feature type="region of interest" description="Disordered" evidence="1">
    <location>
        <begin position="1"/>
        <end position="25"/>
    </location>
</feature>
<protein>
    <submittedName>
        <fullName evidence="4">DUF4157 domain-containing protein</fullName>
    </submittedName>
</protein>
<dbReference type="InterPro" id="IPR025295">
    <property type="entry name" value="eCIS_core_dom"/>
</dbReference>
<proteinExistence type="predicted"/>
<dbReference type="Proteomes" id="UP001239782">
    <property type="component" value="Chromosome"/>
</dbReference>
<evidence type="ECO:0000259" key="2">
    <source>
        <dbReference type="Pfam" id="PF13699"/>
    </source>
</evidence>
<evidence type="ECO:0000259" key="3">
    <source>
        <dbReference type="Pfam" id="PF15522"/>
    </source>
</evidence>
<feature type="compositionally biased region" description="Polar residues" evidence="1">
    <location>
        <begin position="1"/>
        <end position="10"/>
    </location>
</feature>